<accession>A0A951QM04</accession>
<evidence type="ECO:0000259" key="4">
    <source>
        <dbReference type="SMART" id="SM00822"/>
    </source>
</evidence>
<dbReference type="AlphaFoldDB" id="A0A951QM04"/>
<evidence type="ECO:0000313" key="6">
    <source>
        <dbReference type="Proteomes" id="UP000729701"/>
    </source>
</evidence>
<dbReference type="FunFam" id="3.40.50.720:FF:000047">
    <property type="entry name" value="NADP-dependent L-serine/L-allo-threonine dehydrogenase"/>
    <property type="match status" value="1"/>
</dbReference>
<dbReference type="CDD" id="cd05233">
    <property type="entry name" value="SDR_c"/>
    <property type="match status" value="1"/>
</dbReference>
<reference evidence="5" key="2">
    <citation type="journal article" date="2022" name="Microbiol. Resour. Announc.">
        <title>Metagenome Sequencing to Explore Phylogenomics of Terrestrial Cyanobacteria.</title>
        <authorList>
            <person name="Ward R.D."/>
            <person name="Stajich J.E."/>
            <person name="Johansen J.R."/>
            <person name="Huntemann M."/>
            <person name="Clum A."/>
            <person name="Foster B."/>
            <person name="Foster B."/>
            <person name="Roux S."/>
            <person name="Palaniappan K."/>
            <person name="Varghese N."/>
            <person name="Mukherjee S."/>
            <person name="Reddy T.B.K."/>
            <person name="Daum C."/>
            <person name="Copeland A."/>
            <person name="Chen I.A."/>
            <person name="Ivanova N.N."/>
            <person name="Kyrpides N.C."/>
            <person name="Shapiro N."/>
            <person name="Eloe-Fadrosh E.A."/>
            <person name="Pietrasiak N."/>
        </authorList>
    </citation>
    <scope>NUCLEOTIDE SEQUENCE</scope>
    <source>
        <strain evidence="5">GSE-NOS-MK-12-04C</strain>
    </source>
</reference>
<proteinExistence type="inferred from homology"/>
<dbReference type="EMBL" id="JAHHGZ010000011">
    <property type="protein sequence ID" value="MBW4668193.1"/>
    <property type="molecule type" value="Genomic_DNA"/>
</dbReference>
<dbReference type="NCBIfam" id="NF005672">
    <property type="entry name" value="PRK07454.1"/>
    <property type="match status" value="1"/>
</dbReference>
<dbReference type="PANTHER" id="PTHR44196:SF1">
    <property type="entry name" value="DEHYDROGENASE_REDUCTASE SDR FAMILY MEMBER 7B"/>
    <property type="match status" value="1"/>
</dbReference>
<comment type="caution">
    <text evidence="5">The sequence shown here is derived from an EMBL/GenBank/DDBJ whole genome shotgun (WGS) entry which is preliminary data.</text>
</comment>
<dbReference type="GO" id="GO:0016020">
    <property type="term" value="C:membrane"/>
    <property type="evidence" value="ECO:0007669"/>
    <property type="project" value="TreeGrafter"/>
</dbReference>
<dbReference type="InterPro" id="IPR036291">
    <property type="entry name" value="NAD(P)-bd_dom_sf"/>
</dbReference>
<dbReference type="SMART" id="SM00822">
    <property type="entry name" value="PKS_KR"/>
    <property type="match status" value="1"/>
</dbReference>
<sequence length="256" mass="26966">MGGSAVASSDKKLGESILVERRRALITGASSGIGRATALAFAQSGVDVALVSRNEDKLTAVALSAKSAGVEAKAYAVDLSVVEKTQQKIQNVISDFGDVDILVNCAGMGYTANLSETPLSDWQQVIDLNVTSVFQCIMAVLPGMRDRTTGTIINIVSIAARQAFPNWGAYCVSKAGLLALSQTLAQEERAHGIRVTAICPGAVNTELWDTESVHANFDRSTMLTPEIVAQSILYTALLPPQAVVDELTLMPSAGVL</sequence>
<dbReference type="SUPFAM" id="SSF51735">
    <property type="entry name" value="NAD(P)-binding Rossmann-fold domains"/>
    <property type="match status" value="1"/>
</dbReference>
<comment type="similarity">
    <text evidence="1 3">Belongs to the short-chain dehydrogenases/reductases (SDR) family.</text>
</comment>
<evidence type="ECO:0000313" key="5">
    <source>
        <dbReference type="EMBL" id="MBW4668193.1"/>
    </source>
</evidence>
<dbReference type="Pfam" id="PF00106">
    <property type="entry name" value="adh_short"/>
    <property type="match status" value="1"/>
</dbReference>
<protein>
    <submittedName>
        <fullName evidence="5">SDR family oxidoreductase</fullName>
    </submittedName>
</protein>
<evidence type="ECO:0000256" key="3">
    <source>
        <dbReference type="RuleBase" id="RU000363"/>
    </source>
</evidence>
<dbReference type="Gene3D" id="3.40.50.720">
    <property type="entry name" value="NAD(P)-binding Rossmann-like Domain"/>
    <property type="match status" value="1"/>
</dbReference>
<gene>
    <name evidence="5" type="ORF">KME60_12415</name>
</gene>
<evidence type="ECO:0000256" key="2">
    <source>
        <dbReference type="ARBA" id="ARBA00023002"/>
    </source>
</evidence>
<feature type="domain" description="Ketoreductase" evidence="4">
    <location>
        <begin position="22"/>
        <end position="211"/>
    </location>
</feature>
<keyword evidence="2" id="KW-0560">Oxidoreductase</keyword>
<reference evidence="5" key="1">
    <citation type="submission" date="2021-05" db="EMBL/GenBank/DDBJ databases">
        <authorList>
            <person name="Pietrasiak N."/>
            <person name="Ward R."/>
            <person name="Stajich J.E."/>
            <person name="Kurbessoian T."/>
        </authorList>
    </citation>
    <scope>NUCLEOTIDE SEQUENCE</scope>
    <source>
        <strain evidence="5">GSE-NOS-MK-12-04C</strain>
    </source>
</reference>
<dbReference type="InterPro" id="IPR002347">
    <property type="entry name" value="SDR_fam"/>
</dbReference>
<name>A0A951QM04_9CYAN</name>
<dbReference type="PRINTS" id="PR00080">
    <property type="entry name" value="SDRFAMILY"/>
</dbReference>
<dbReference type="InterPro" id="IPR020904">
    <property type="entry name" value="Sc_DH/Rdtase_CS"/>
</dbReference>
<dbReference type="GO" id="GO:0016616">
    <property type="term" value="F:oxidoreductase activity, acting on the CH-OH group of donors, NAD or NADP as acceptor"/>
    <property type="evidence" value="ECO:0007669"/>
    <property type="project" value="UniProtKB-ARBA"/>
</dbReference>
<dbReference type="PRINTS" id="PR00081">
    <property type="entry name" value="GDHRDH"/>
</dbReference>
<dbReference type="PROSITE" id="PS00061">
    <property type="entry name" value="ADH_SHORT"/>
    <property type="match status" value="1"/>
</dbReference>
<dbReference type="PANTHER" id="PTHR44196">
    <property type="entry name" value="DEHYDROGENASE/REDUCTASE SDR FAMILY MEMBER 7B"/>
    <property type="match status" value="1"/>
</dbReference>
<dbReference type="InterPro" id="IPR057326">
    <property type="entry name" value="KR_dom"/>
</dbReference>
<dbReference type="PIRSF" id="PIRSF000126">
    <property type="entry name" value="11-beta-HSD1"/>
    <property type="match status" value="1"/>
</dbReference>
<organism evidence="5 6">
    <name type="scientific">Cyanomargarita calcarea GSE-NOS-MK-12-04C</name>
    <dbReference type="NCBI Taxonomy" id="2839659"/>
    <lineage>
        <taxon>Bacteria</taxon>
        <taxon>Bacillati</taxon>
        <taxon>Cyanobacteriota</taxon>
        <taxon>Cyanophyceae</taxon>
        <taxon>Nostocales</taxon>
        <taxon>Cyanomargaritaceae</taxon>
        <taxon>Cyanomargarita</taxon>
    </lineage>
</organism>
<dbReference type="Proteomes" id="UP000729701">
    <property type="component" value="Unassembled WGS sequence"/>
</dbReference>
<evidence type="ECO:0000256" key="1">
    <source>
        <dbReference type="ARBA" id="ARBA00006484"/>
    </source>
</evidence>